<keyword evidence="3" id="KW-1185">Reference proteome</keyword>
<comment type="caution">
    <text evidence="2">The sequence shown here is derived from an EMBL/GenBank/DDBJ whole genome shotgun (WGS) entry which is preliminary data.</text>
</comment>
<name>A0A329RS19_9STRA</name>
<dbReference type="AlphaFoldDB" id="A0A329RS19"/>
<protein>
    <submittedName>
        <fullName evidence="2">Uncharacterized protein</fullName>
    </submittedName>
</protein>
<dbReference type="EMBL" id="MJFZ01000692">
    <property type="protein sequence ID" value="RAW25988.1"/>
    <property type="molecule type" value="Genomic_DNA"/>
</dbReference>
<feature type="compositionally biased region" description="Basic and acidic residues" evidence="1">
    <location>
        <begin position="135"/>
        <end position="149"/>
    </location>
</feature>
<sequence length="255" mass="28705">MTIYVSQRWVEEHHLQTTQFDDKNIRVKLGDNQIIKTELEVLPLNIMVSGIQDAYKYVAVVNAIPDEFDCILGIPLFEDVQPQIDWRDVTPAAGPTRNEAQEKSPGVVCEQQEDAPAGKGSAAGDGGKSSGRGGTAEKTEGISSARGKDNVEEKMFRMGVIDESGVQTKYITRKKLRKFLRIKTKSEDEPAFMLVLTNETIKQVARSLQRRDQPDNIATAKAQLYLETDWDKFRSNPAFDLLVKYKDNVYRPELP</sequence>
<dbReference type="VEuPathDB" id="FungiDB:PC110_g17608"/>
<evidence type="ECO:0000313" key="3">
    <source>
        <dbReference type="Proteomes" id="UP000251314"/>
    </source>
</evidence>
<feature type="compositionally biased region" description="Gly residues" evidence="1">
    <location>
        <begin position="121"/>
        <end position="134"/>
    </location>
</feature>
<gene>
    <name evidence="2" type="ORF">PC110_g17608</name>
</gene>
<feature type="region of interest" description="Disordered" evidence="1">
    <location>
        <begin position="88"/>
        <end position="149"/>
    </location>
</feature>
<organism evidence="2 3">
    <name type="scientific">Phytophthora cactorum</name>
    <dbReference type="NCBI Taxonomy" id="29920"/>
    <lineage>
        <taxon>Eukaryota</taxon>
        <taxon>Sar</taxon>
        <taxon>Stramenopiles</taxon>
        <taxon>Oomycota</taxon>
        <taxon>Peronosporomycetes</taxon>
        <taxon>Peronosporales</taxon>
        <taxon>Peronosporaceae</taxon>
        <taxon>Phytophthora</taxon>
    </lineage>
</organism>
<accession>A0A329RS19</accession>
<reference evidence="2 3" key="1">
    <citation type="submission" date="2018-01" db="EMBL/GenBank/DDBJ databases">
        <title>Draft genome of the strawberry crown rot pathogen Phytophthora cactorum.</title>
        <authorList>
            <person name="Armitage A.D."/>
            <person name="Lysoe E."/>
            <person name="Nellist C.F."/>
            <person name="Harrison R.J."/>
            <person name="Brurberg M.B."/>
        </authorList>
    </citation>
    <scope>NUCLEOTIDE SEQUENCE [LARGE SCALE GENOMIC DNA]</scope>
    <source>
        <strain evidence="2 3">10300</strain>
    </source>
</reference>
<proteinExistence type="predicted"/>
<evidence type="ECO:0000313" key="2">
    <source>
        <dbReference type="EMBL" id="RAW25988.1"/>
    </source>
</evidence>
<dbReference type="OrthoDB" id="106121at2759"/>
<evidence type="ECO:0000256" key="1">
    <source>
        <dbReference type="SAM" id="MobiDB-lite"/>
    </source>
</evidence>
<dbReference type="Proteomes" id="UP000251314">
    <property type="component" value="Unassembled WGS sequence"/>
</dbReference>